<protein>
    <submittedName>
        <fullName evidence="1">Uncharacterized protein</fullName>
    </submittedName>
</protein>
<dbReference type="EMBL" id="JABDSR010000003">
    <property type="protein sequence ID" value="NMW84703.1"/>
    <property type="molecule type" value="Genomic_DNA"/>
</dbReference>
<gene>
    <name evidence="1" type="ORF">HKO22_02955</name>
</gene>
<dbReference type="RefSeq" id="WP_169968427.1">
    <property type="nucleotide sequence ID" value="NZ_JABDSR010000003.1"/>
</dbReference>
<dbReference type="Proteomes" id="UP000568273">
    <property type="component" value="Unassembled WGS sequence"/>
</dbReference>
<accession>A0A848RH05</accession>
<reference evidence="1" key="1">
    <citation type="submission" date="2020-04" db="EMBL/GenBank/DDBJ databases">
        <title>Peptoniphilus sp. nov. isolated from swine feces.</title>
        <authorList>
            <person name="Ryu S.W."/>
        </authorList>
    </citation>
    <scope>NUCLEOTIDE SEQUENCE [LARGE SCALE GENOMIC DNA]</scope>
    <source>
        <strain evidence="1">AGMB00490</strain>
    </source>
</reference>
<keyword evidence="2" id="KW-1185">Reference proteome</keyword>
<sequence>MYNNIIGTNYDANLKIKDIAKKVKSYIKDTYGVKNSVRSEYDTIFIMLKLDNSFKATSREELPNNKRSFIVEHISRKLDDVNITVDIFNSYLKDHVYINKKGQDMIEDIETYMNSFNYDKSDVMTDYFDYKFCGSVDYEWIE</sequence>
<evidence type="ECO:0000313" key="1">
    <source>
        <dbReference type="EMBL" id="NMW84703.1"/>
    </source>
</evidence>
<dbReference type="AlphaFoldDB" id="A0A848RH05"/>
<proteinExistence type="predicted"/>
<name>A0A848RH05_9FIRM</name>
<comment type="caution">
    <text evidence="1">The sequence shown here is derived from an EMBL/GenBank/DDBJ whole genome shotgun (WGS) entry which is preliminary data.</text>
</comment>
<organism evidence="1 2">
    <name type="scientific">Peptoniphilus faecalis</name>
    <dbReference type="NCBI Taxonomy" id="2731255"/>
    <lineage>
        <taxon>Bacteria</taxon>
        <taxon>Bacillati</taxon>
        <taxon>Bacillota</taxon>
        <taxon>Tissierellia</taxon>
        <taxon>Tissierellales</taxon>
        <taxon>Peptoniphilaceae</taxon>
        <taxon>Peptoniphilus</taxon>
    </lineage>
</organism>
<evidence type="ECO:0000313" key="2">
    <source>
        <dbReference type="Proteomes" id="UP000568273"/>
    </source>
</evidence>